<reference evidence="1 2" key="1">
    <citation type="submission" date="2014-04" db="EMBL/GenBank/DDBJ databases">
        <authorList>
            <consortium name="DOE Joint Genome Institute"/>
            <person name="Kuo A."/>
            <person name="Kohler A."/>
            <person name="Jargeat P."/>
            <person name="Nagy L.G."/>
            <person name="Floudas D."/>
            <person name="Copeland A."/>
            <person name="Barry K.W."/>
            <person name="Cichocki N."/>
            <person name="Veneault-Fourrey C."/>
            <person name="LaButti K."/>
            <person name="Lindquist E.A."/>
            <person name="Lipzen A."/>
            <person name="Lundell T."/>
            <person name="Morin E."/>
            <person name="Murat C."/>
            <person name="Sun H."/>
            <person name="Tunlid A."/>
            <person name="Henrissat B."/>
            <person name="Grigoriev I.V."/>
            <person name="Hibbett D.S."/>
            <person name="Martin F."/>
            <person name="Nordberg H.P."/>
            <person name="Cantor M.N."/>
            <person name="Hua S.X."/>
        </authorList>
    </citation>
    <scope>NUCLEOTIDE SEQUENCE [LARGE SCALE GENOMIC DNA]</scope>
    <source>
        <strain evidence="1 2">Ve08.2h10</strain>
    </source>
</reference>
<evidence type="ECO:0000313" key="2">
    <source>
        <dbReference type="Proteomes" id="UP000054538"/>
    </source>
</evidence>
<dbReference type="InParanoid" id="A0A0D0DTG0"/>
<dbReference type="EMBL" id="KN825588">
    <property type="protein sequence ID" value="KIK83705.1"/>
    <property type="molecule type" value="Genomic_DNA"/>
</dbReference>
<gene>
    <name evidence="1" type="ORF">PAXRUDRAFT_153069</name>
</gene>
<organism evidence="1 2">
    <name type="scientific">Paxillus rubicundulus Ve08.2h10</name>
    <dbReference type="NCBI Taxonomy" id="930991"/>
    <lineage>
        <taxon>Eukaryota</taxon>
        <taxon>Fungi</taxon>
        <taxon>Dikarya</taxon>
        <taxon>Basidiomycota</taxon>
        <taxon>Agaricomycotina</taxon>
        <taxon>Agaricomycetes</taxon>
        <taxon>Agaricomycetidae</taxon>
        <taxon>Boletales</taxon>
        <taxon>Paxilineae</taxon>
        <taxon>Paxillaceae</taxon>
        <taxon>Paxillus</taxon>
    </lineage>
</organism>
<dbReference type="OrthoDB" id="2803597at2759"/>
<proteinExistence type="predicted"/>
<sequence length="200" mass="22366">MSTPPPTTPGQHRGTPILTDPYFSESDYLKCNPDNEQGCTCCRLTQPVVCCGIHHPDTFVSYSSHIPKPPAIPTCSCLQPYTKVRQDLMLQDVLDDWCEEKTIAVYGWARLNDLGPSLVMSNATLNHIIDCVHHHKIHIIPDFKKETGCTHADQFDTEVIAFIKKITSSSSHPLCINTSKIKLEHVHHCEQCTAITSIKC</sequence>
<dbReference type="AlphaFoldDB" id="A0A0D0DTG0"/>
<dbReference type="HOGENOM" id="CLU_130748_0_0_1"/>
<name>A0A0D0DTG0_9AGAM</name>
<dbReference type="Proteomes" id="UP000054538">
    <property type="component" value="Unassembled WGS sequence"/>
</dbReference>
<evidence type="ECO:0000313" key="1">
    <source>
        <dbReference type="EMBL" id="KIK83705.1"/>
    </source>
</evidence>
<keyword evidence="2" id="KW-1185">Reference proteome</keyword>
<reference evidence="2" key="2">
    <citation type="submission" date="2015-01" db="EMBL/GenBank/DDBJ databases">
        <title>Evolutionary Origins and Diversification of the Mycorrhizal Mutualists.</title>
        <authorList>
            <consortium name="DOE Joint Genome Institute"/>
            <consortium name="Mycorrhizal Genomics Consortium"/>
            <person name="Kohler A."/>
            <person name="Kuo A."/>
            <person name="Nagy L.G."/>
            <person name="Floudas D."/>
            <person name="Copeland A."/>
            <person name="Barry K.W."/>
            <person name="Cichocki N."/>
            <person name="Veneault-Fourrey C."/>
            <person name="LaButti K."/>
            <person name="Lindquist E.A."/>
            <person name="Lipzen A."/>
            <person name="Lundell T."/>
            <person name="Morin E."/>
            <person name="Murat C."/>
            <person name="Riley R."/>
            <person name="Ohm R."/>
            <person name="Sun H."/>
            <person name="Tunlid A."/>
            <person name="Henrissat B."/>
            <person name="Grigoriev I.V."/>
            <person name="Hibbett D.S."/>
            <person name="Martin F."/>
        </authorList>
    </citation>
    <scope>NUCLEOTIDE SEQUENCE [LARGE SCALE GENOMIC DNA]</scope>
    <source>
        <strain evidence="2">Ve08.2h10</strain>
    </source>
</reference>
<accession>A0A0D0DTG0</accession>
<protein>
    <submittedName>
        <fullName evidence="1">Uncharacterized protein</fullName>
    </submittedName>
</protein>